<feature type="region of interest" description="Disordered" evidence="1">
    <location>
        <begin position="120"/>
        <end position="140"/>
    </location>
</feature>
<dbReference type="EMBL" id="FOTR01000010">
    <property type="protein sequence ID" value="SFM23863.1"/>
    <property type="molecule type" value="Genomic_DNA"/>
</dbReference>
<evidence type="ECO:0000313" key="2">
    <source>
        <dbReference type="EMBL" id="SFM23863.1"/>
    </source>
</evidence>
<accession>A0A1I4P914</accession>
<dbReference type="STRING" id="334253.SAMN04487943_110125"/>
<sequence length="140" mass="16375">MGELANCARCNKVFVKITKSICPDCVKDDEKQFQIVYDFLKKRENRQATIPEIVEATGVKEDIILQFVKDNRLRSSQFPNLSYPCQRCGDPIASGKICENCTNKISSDLRYQQEVERVKQKNEQEQKQIEKTYYTRNRNN</sequence>
<dbReference type="OrthoDB" id="1739831at2"/>
<evidence type="ECO:0000313" key="3">
    <source>
        <dbReference type="Proteomes" id="UP000198565"/>
    </source>
</evidence>
<organism evidence="2 3">
    <name type="scientific">Gracilibacillus orientalis</name>
    <dbReference type="NCBI Taxonomy" id="334253"/>
    <lineage>
        <taxon>Bacteria</taxon>
        <taxon>Bacillati</taxon>
        <taxon>Bacillota</taxon>
        <taxon>Bacilli</taxon>
        <taxon>Bacillales</taxon>
        <taxon>Bacillaceae</taxon>
        <taxon>Gracilibacillus</taxon>
    </lineage>
</organism>
<keyword evidence="2" id="KW-0969">Cilium</keyword>
<keyword evidence="3" id="KW-1185">Reference proteome</keyword>
<feature type="compositionally biased region" description="Basic and acidic residues" evidence="1">
    <location>
        <begin position="120"/>
        <end position="130"/>
    </location>
</feature>
<keyword evidence="2" id="KW-0966">Cell projection</keyword>
<protein>
    <submittedName>
        <fullName evidence="2">Flagellar operon protein TIGR03826</fullName>
    </submittedName>
</protein>
<evidence type="ECO:0000256" key="1">
    <source>
        <dbReference type="SAM" id="MobiDB-lite"/>
    </source>
</evidence>
<reference evidence="3" key="1">
    <citation type="submission" date="2016-10" db="EMBL/GenBank/DDBJ databases">
        <authorList>
            <person name="Varghese N."/>
            <person name="Submissions S."/>
        </authorList>
    </citation>
    <scope>NUCLEOTIDE SEQUENCE [LARGE SCALE GENOMIC DNA]</scope>
    <source>
        <strain evidence="3">CGMCC 1.4250</strain>
    </source>
</reference>
<dbReference type="InterPro" id="IPR022258">
    <property type="entry name" value="Flagellar_operon_YvyF"/>
</dbReference>
<dbReference type="Proteomes" id="UP000198565">
    <property type="component" value="Unassembled WGS sequence"/>
</dbReference>
<proteinExistence type="predicted"/>
<gene>
    <name evidence="2" type="ORF">SAMN04487943_110125</name>
</gene>
<dbReference type="NCBIfam" id="TIGR03826">
    <property type="entry name" value="YvyF"/>
    <property type="match status" value="1"/>
</dbReference>
<dbReference type="RefSeq" id="WP_091484911.1">
    <property type="nucleotide sequence ID" value="NZ_FOTR01000010.1"/>
</dbReference>
<dbReference type="AlphaFoldDB" id="A0A1I4P914"/>
<name>A0A1I4P914_9BACI</name>
<keyword evidence="2" id="KW-0282">Flagellum</keyword>